<feature type="domain" description="Fibronectin type III-like" evidence="5">
    <location>
        <begin position="30"/>
        <end position="102"/>
    </location>
</feature>
<keyword evidence="4" id="KW-0378">Hydrolase</keyword>
<dbReference type="InterPro" id="IPR013783">
    <property type="entry name" value="Ig-like_fold"/>
</dbReference>
<dbReference type="InterPro" id="IPR026891">
    <property type="entry name" value="Fn3-like"/>
</dbReference>
<comment type="catalytic activity">
    <reaction evidence="1">
        <text>Hydrolysis of terminal, non-reducing beta-D-glucosyl residues with release of beta-D-glucose.</text>
        <dbReference type="EC" id="3.2.1.21"/>
    </reaction>
</comment>
<dbReference type="InterPro" id="IPR050288">
    <property type="entry name" value="Cellulose_deg_GH3"/>
</dbReference>
<gene>
    <name evidence="6" type="ORF">CBRE1094_LOCUS2051</name>
</gene>
<evidence type="ECO:0000256" key="4">
    <source>
        <dbReference type="ARBA" id="ARBA00022801"/>
    </source>
</evidence>
<sequence length="115" mass="12138">MASLTVIHKGGGALDVSVDIANSGRVSGTEVVQVYVVDPVMLYVRPWKRLLAFARVTLEPSASRRVTIAVTPAELAFQDDSSAVGVSRVVPGEYTIRVGPSSVTDTLVATVRVAL</sequence>
<name>A0A7S2BJ31_9EUKA</name>
<evidence type="ECO:0000256" key="1">
    <source>
        <dbReference type="ARBA" id="ARBA00000448"/>
    </source>
</evidence>
<dbReference type="EMBL" id="HBGU01003793">
    <property type="protein sequence ID" value="CAD9398457.1"/>
    <property type="molecule type" value="Transcribed_RNA"/>
</dbReference>
<evidence type="ECO:0000256" key="3">
    <source>
        <dbReference type="ARBA" id="ARBA00012744"/>
    </source>
</evidence>
<reference evidence="6" key="1">
    <citation type="submission" date="2021-01" db="EMBL/GenBank/DDBJ databases">
        <authorList>
            <person name="Corre E."/>
            <person name="Pelletier E."/>
            <person name="Niang G."/>
            <person name="Scheremetjew M."/>
            <person name="Finn R."/>
            <person name="Kale V."/>
            <person name="Holt S."/>
            <person name="Cochrane G."/>
            <person name="Meng A."/>
            <person name="Brown T."/>
            <person name="Cohen L."/>
        </authorList>
    </citation>
    <scope>NUCLEOTIDE SEQUENCE</scope>
    <source>
        <strain evidence="6">UTEX LB 985</strain>
    </source>
</reference>
<dbReference type="Pfam" id="PF14310">
    <property type="entry name" value="Fn3-like"/>
    <property type="match status" value="1"/>
</dbReference>
<comment type="similarity">
    <text evidence="2">Belongs to the glycosyl hydrolase 3 family.</text>
</comment>
<dbReference type="PANTHER" id="PTHR42715">
    <property type="entry name" value="BETA-GLUCOSIDASE"/>
    <property type="match status" value="1"/>
</dbReference>
<evidence type="ECO:0000256" key="2">
    <source>
        <dbReference type="ARBA" id="ARBA00005336"/>
    </source>
</evidence>
<accession>A0A7S2BJ31</accession>
<proteinExistence type="inferred from homology"/>
<evidence type="ECO:0000259" key="5">
    <source>
        <dbReference type="SMART" id="SM01217"/>
    </source>
</evidence>
<dbReference type="PANTHER" id="PTHR42715:SF10">
    <property type="entry name" value="BETA-GLUCOSIDASE"/>
    <property type="match status" value="1"/>
</dbReference>
<dbReference type="EC" id="3.2.1.21" evidence="3"/>
<dbReference type="SMART" id="SM01217">
    <property type="entry name" value="Fn3_like"/>
    <property type="match status" value="1"/>
</dbReference>
<dbReference type="Gene3D" id="2.60.40.10">
    <property type="entry name" value="Immunoglobulins"/>
    <property type="match status" value="1"/>
</dbReference>
<evidence type="ECO:0000313" key="6">
    <source>
        <dbReference type="EMBL" id="CAD9398457.1"/>
    </source>
</evidence>
<dbReference type="AlphaFoldDB" id="A0A7S2BJ31"/>
<organism evidence="6">
    <name type="scientific">Haptolina brevifila</name>
    <dbReference type="NCBI Taxonomy" id="156173"/>
    <lineage>
        <taxon>Eukaryota</taxon>
        <taxon>Haptista</taxon>
        <taxon>Haptophyta</taxon>
        <taxon>Prymnesiophyceae</taxon>
        <taxon>Prymnesiales</taxon>
        <taxon>Prymnesiaceae</taxon>
        <taxon>Haptolina</taxon>
    </lineage>
</organism>
<dbReference type="GO" id="GO:0008422">
    <property type="term" value="F:beta-glucosidase activity"/>
    <property type="evidence" value="ECO:0007669"/>
    <property type="project" value="UniProtKB-EC"/>
</dbReference>
<protein>
    <recommendedName>
        <fullName evidence="3">beta-glucosidase</fullName>
        <ecNumber evidence="3">3.2.1.21</ecNumber>
    </recommendedName>
</protein>